<evidence type="ECO:0000256" key="2">
    <source>
        <dbReference type="SAM" id="Phobius"/>
    </source>
</evidence>
<comment type="caution">
    <text evidence="3">The sequence shown here is derived from an EMBL/GenBank/DDBJ whole genome shotgun (WGS) entry which is preliminary data.</text>
</comment>
<dbReference type="RefSeq" id="WP_056981273.1">
    <property type="nucleotide sequence ID" value="NZ_BJVK01000013.1"/>
</dbReference>
<feature type="transmembrane region" description="Helical" evidence="2">
    <location>
        <begin position="349"/>
        <end position="368"/>
    </location>
</feature>
<keyword evidence="4" id="KW-1185">Reference proteome</keyword>
<keyword evidence="2" id="KW-0812">Transmembrane</keyword>
<dbReference type="PANTHER" id="PTHR23530">
    <property type="entry name" value="TRANSPORT PROTEIN-RELATED"/>
    <property type="match status" value="1"/>
</dbReference>
<dbReference type="Proteomes" id="UP000321893">
    <property type="component" value="Unassembled WGS sequence"/>
</dbReference>
<proteinExistence type="predicted"/>
<protein>
    <submittedName>
        <fullName evidence="3">MFS transporter</fullName>
    </submittedName>
</protein>
<feature type="transmembrane region" description="Helical" evidence="2">
    <location>
        <begin position="165"/>
        <end position="184"/>
    </location>
</feature>
<dbReference type="Pfam" id="PF07690">
    <property type="entry name" value="MFS_1"/>
    <property type="match status" value="1"/>
</dbReference>
<name>A0A511DZ15_LENKE</name>
<keyword evidence="2" id="KW-0472">Membrane</keyword>
<sequence length="412" mass="45548">MKEKIMKLLIKFILLTSLYNAALGVWGGTIYLFMKHIHYTYADINIFLAIFGVVTFFAELPSGILADKFGRINVFISSCVTRSIGLFFLFFDTGNGWFLCISGILTALGDSLYSGTLDSWFVDKAKVINPNYQIDHAFSLTTSLSTAVSLLTGFVGAQFLANINLGYPILAGAILLLCPIPFAWGERKFEHPAQLKSQNFRHAFKAKLPNLKSIKDIVRNNKTFFCYSLAFLPITLISTGPYNQWQLFFQQGLKTVQTGWILVGVNLLGIFGAYIAGYLLKIKRQIVLLTWLTIVNAGTIIFAATVGLKILAIMLFLIHVLFTSSDEVVRYTILHQQISGSKRTTLISLNNTLNAAATLLVLGINGWLSDVYSIGVAWTITAILGLLLTTMGYLIISRIFKQKMAATAADDG</sequence>
<keyword evidence="2" id="KW-1133">Transmembrane helix</keyword>
<dbReference type="InterPro" id="IPR011701">
    <property type="entry name" value="MFS"/>
</dbReference>
<dbReference type="GO" id="GO:0022857">
    <property type="term" value="F:transmembrane transporter activity"/>
    <property type="evidence" value="ECO:0007669"/>
    <property type="project" value="InterPro"/>
</dbReference>
<dbReference type="InterPro" id="IPR053160">
    <property type="entry name" value="MFS_DHA3_Transporter"/>
</dbReference>
<dbReference type="AlphaFoldDB" id="A0A511DZ15"/>
<organism evidence="3 4">
    <name type="scientific">Lentilactobacillus kefiri</name>
    <name type="common">Lactobacillus kefiri</name>
    <dbReference type="NCBI Taxonomy" id="33962"/>
    <lineage>
        <taxon>Bacteria</taxon>
        <taxon>Bacillati</taxon>
        <taxon>Bacillota</taxon>
        <taxon>Bacilli</taxon>
        <taxon>Lactobacillales</taxon>
        <taxon>Lactobacillaceae</taxon>
        <taxon>Lentilactobacillus</taxon>
    </lineage>
</organism>
<feature type="transmembrane region" description="Helical" evidence="2">
    <location>
        <begin position="12"/>
        <end position="33"/>
    </location>
</feature>
<feature type="transmembrane region" description="Helical" evidence="2">
    <location>
        <begin position="286"/>
        <end position="304"/>
    </location>
</feature>
<feature type="transmembrane region" description="Helical" evidence="2">
    <location>
        <begin position="310"/>
        <end position="329"/>
    </location>
</feature>
<feature type="transmembrane region" description="Helical" evidence="2">
    <location>
        <begin position="96"/>
        <end position="116"/>
    </location>
</feature>
<feature type="transmembrane region" description="Helical" evidence="2">
    <location>
        <begin position="374"/>
        <end position="396"/>
    </location>
</feature>
<evidence type="ECO:0000313" key="4">
    <source>
        <dbReference type="Proteomes" id="UP000321893"/>
    </source>
</evidence>
<feature type="transmembrane region" description="Helical" evidence="2">
    <location>
        <begin position="260"/>
        <end position="279"/>
    </location>
</feature>
<accession>A0A511DZ15</accession>
<reference evidence="3" key="1">
    <citation type="submission" date="2019-07" db="EMBL/GenBank/DDBJ databases">
        <title>Whole genome shotgun sequence of Lactobacillus kefiri NBRC 15888.</title>
        <authorList>
            <person name="Hosoyama A."/>
            <person name="Uohara A."/>
            <person name="Ohji S."/>
            <person name="Ichikawa N."/>
        </authorList>
    </citation>
    <scope>NUCLEOTIDE SEQUENCE [LARGE SCALE GENOMIC DNA]</scope>
    <source>
        <strain evidence="3">NBRC 15888</strain>
    </source>
</reference>
<dbReference type="OrthoDB" id="9816124at2"/>
<dbReference type="InterPro" id="IPR036259">
    <property type="entry name" value="MFS_trans_sf"/>
</dbReference>
<dbReference type="EMBL" id="BJVK01000013">
    <property type="protein sequence ID" value="GEL28408.1"/>
    <property type="molecule type" value="Genomic_DNA"/>
</dbReference>
<feature type="transmembrane region" description="Helical" evidence="2">
    <location>
        <begin position="224"/>
        <end position="240"/>
    </location>
</feature>
<dbReference type="SUPFAM" id="SSF103473">
    <property type="entry name" value="MFS general substrate transporter"/>
    <property type="match status" value="1"/>
</dbReference>
<gene>
    <name evidence="3" type="primary">pmrB</name>
    <name evidence="3" type="ORF">LKE01_12280</name>
</gene>
<dbReference type="PANTHER" id="PTHR23530:SF1">
    <property type="entry name" value="PERMEASE, MAJOR FACILITATOR SUPERFAMILY-RELATED"/>
    <property type="match status" value="1"/>
</dbReference>
<evidence type="ECO:0000256" key="1">
    <source>
        <dbReference type="ARBA" id="ARBA00004651"/>
    </source>
</evidence>
<dbReference type="STRING" id="1423764.FC95_GL000630"/>
<dbReference type="GO" id="GO:0005886">
    <property type="term" value="C:plasma membrane"/>
    <property type="evidence" value="ECO:0007669"/>
    <property type="project" value="UniProtKB-SubCell"/>
</dbReference>
<feature type="transmembrane region" description="Helical" evidence="2">
    <location>
        <begin position="39"/>
        <end position="60"/>
    </location>
</feature>
<dbReference type="Gene3D" id="1.20.1250.20">
    <property type="entry name" value="MFS general substrate transporter like domains"/>
    <property type="match status" value="1"/>
</dbReference>
<comment type="subcellular location">
    <subcellularLocation>
        <location evidence="1">Cell membrane</location>
        <topology evidence="1">Multi-pass membrane protein</topology>
    </subcellularLocation>
</comment>
<evidence type="ECO:0000313" key="3">
    <source>
        <dbReference type="EMBL" id="GEL28408.1"/>
    </source>
</evidence>